<evidence type="ECO:0000313" key="1">
    <source>
        <dbReference type="EMBL" id="GFR06885.1"/>
    </source>
</evidence>
<keyword evidence="2" id="KW-1185">Reference proteome</keyword>
<dbReference type="EMBL" id="BMAO01026079">
    <property type="protein sequence ID" value="GFR06885.1"/>
    <property type="molecule type" value="Genomic_DNA"/>
</dbReference>
<reference evidence="1" key="1">
    <citation type="submission" date="2020-07" db="EMBL/GenBank/DDBJ databases">
        <title>Multicomponent nature underlies the extraordinary mechanical properties of spider dragline silk.</title>
        <authorList>
            <person name="Kono N."/>
            <person name="Nakamura H."/>
            <person name="Mori M."/>
            <person name="Yoshida Y."/>
            <person name="Ohtoshi R."/>
            <person name="Malay A.D."/>
            <person name="Moran D.A.P."/>
            <person name="Tomita M."/>
            <person name="Numata K."/>
            <person name="Arakawa K."/>
        </authorList>
    </citation>
    <scope>NUCLEOTIDE SEQUENCE</scope>
</reference>
<gene>
    <name evidence="1" type="ORF">TNCT_8261</name>
</gene>
<accession>A0A8X6IL82</accession>
<dbReference type="Proteomes" id="UP000887116">
    <property type="component" value="Unassembled WGS sequence"/>
</dbReference>
<organism evidence="1 2">
    <name type="scientific">Trichonephila clavata</name>
    <name type="common">Joro spider</name>
    <name type="synonym">Nephila clavata</name>
    <dbReference type="NCBI Taxonomy" id="2740835"/>
    <lineage>
        <taxon>Eukaryota</taxon>
        <taxon>Metazoa</taxon>
        <taxon>Ecdysozoa</taxon>
        <taxon>Arthropoda</taxon>
        <taxon>Chelicerata</taxon>
        <taxon>Arachnida</taxon>
        <taxon>Araneae</taxon>
        <taxon>Araneomorphae</taxon>
        <taxon>Entelegynae</taxon>
        <taxon>Araneoidea</taxon>
        <taxon>Nephilidae</taxon>
        <taxon>Trichonephila</taxon>
    </lineage>
</organism>
<name>A0A8X6IL82_TRICU</name>
<proteinExistence type="predicted"/>
<dbReference type="AlphaFoldDB" id="A0A8X6IL82"/>
<protein>
    <submittedName>
        <fullName evidence="1">Uncharacterized protein</fullName>
    </submittedName>
</protein>
<sequence length="243" mass="27292">MLTFVNVPNRVSKDGLQILLVDSCAVENFDFQVETRIFQLILGVLKGHFTARATPSSLSRPATDNAPSVVLFEMYFLDIVSTTRSRCFGHKWLIPNLRITNFVNRSLDLYLLQDLPVKAVAQVFYEVRGICPNQFPLHASIEVLQKFFESKSVFSLFLIYLEKLAKSFAVAVAVPPPTTFRTTFSPAFFANCIVHASVNNSSYMGKSESISHSCINKPKGLQERSSSAPLILSWLKKSWVLFS</sequence>
<comment type="caution">
    <text evidence="1">The sequence shown here is derived from an EMBL/GenBank/DDBJ whole genome shotgun (WGS) entry which is preliminary data.</text>
</comment>
<evidence type="ECO:0000313" key="2">
    <source>
        <dbReference type="Proteomes" id="UP000887116"/>
    </source>
</evidence>